<evidence type="ECO:0000313" key="2">
    <source>
        <dbReference type="Proteomes" id="UP000031668"/>
    </source>
</evidence>
<organism evidence="1 2">
    <name type="scientific">Thelohanellus kitauei</name>
    <name type="common">Myxosporean</name>
    <dbReference type="NCBI Taxonomy" id="669202"/>
    <lineage>
        <taxon>Eukaryota</taxon>
        <taxon>Metazoa</taxon>
        <taxon>Cnidaria</taxon>
        <taxon>Myxozoa</taxon>
        <taxon>Myxosporea</taxon>
        <taxon>Bivalvulida</taxon>
        <taxon>Platysporina</taxon>
        <taxon>Myxobolidae</taxon>
        <taxon>Thelohanellus</taxon>
    </lineage>
</organism>
<reference evidence="1 2" key="1">
    <citation type="journal article" date="2014" name="Genome Biol. Evol.">
        <title>The genome of the myxosporean Thelohanellus kitauei shows adaptations to nutrient acquisition within its fish host.</title>
        <authorList>
            <person name="Yang Y."/>
            <person name="Xiong J."/>
            <person name="Zhou Z."/>
            <person name="Huo F."/>
            <person name="Miao W."/>
            <person name="Ran C."/>
            <person name="Liu Y."/>
            <person name="Zhang J."/>
            <person name="Feng J."/>
            <person name="Wang M."/>
            <person name="Wang M."/>
            <person name="Wang L."/>
            <person name="Yao B."/>
        </authorList>
    </citation>
    <scope>NUCLEOTIDE SEQUENCE [LARGE SCALE GENOMIC DNA]</scope>
    <source>
        <strain evidence="1">Wuqing</strain>
    </source>
</reference>
<gene>
    <name evidence="1" type="ORF">RF11_09961</name>
</gene>
<protein>
    <submittedName>
        <fullName evidence="1">Uncharacterized protein</fullName>
    </submittedName>
</protein>
<evidence type="ECO:0000313" key="1">
    <source>
        <dbReference type="EMBL" id="KII69019.1"/>
    </source>
</evidence>
<keyword evidence="2" id="KW-1185">Reference proteome</keyword>
<comment type="caution">
    <text evidence="1">The sequence shown here is derived from an EMBL/GenBank/DDBJ whole genome shotgun (WGS) entry which is preliminary data.</text>
</comment>
<dbReference type="Proteomes" id="UP000031668">
    <property type="component" value="Unassembled WGS sequence"/>
</dbReference>
<proteinExistence type="predicted"/>
<sequence length="110" mass="12807">MKSIVVGFDYRAKTTINYADSLKDIIILYEEVRTIVSQLSQVNIRQLRLGVGRIQILIFGPVFINENRTSEIYQSLLRNMFIPHLIGFLKSSKIHHTDEVLEILNQHFHP</sequence>
<dbReference type="EMBL" id="JWZT01002643">
    <property type="protein sequence ID" value="KII69019.1"/>
    <property type="molecule type" value="Genomic_DNA"/>
</dbReference>
<name>A0A0C2IUE5_THEKT</name>
<accession>A0A0C2IUE5</accession>
<dbReference type="AlphaFoldDB" id="A0A0C2IUE5"/>